<dbReference type="InterPro" id="IPR002139">
    <property type="entry name" value="Ribo/fructo_kinase"/>
</dbReference>
<dbReference type="InterPro" id="IPR002173">
    <property type="entry name" value="Carboh/pur_kinase_PfkB_CS"/>
</dbReference>
<feature type="binding site" evidence="12">
    <location>
        <position position="266"/>
    </location>
    <ligand>
        <name>ATP</name>
        <dbReference type="ChEBI" id="CHEBI:30616"/>
    </ligand>
</feature>
<comment type="caution">
    <text evidence="12">Lacks conserved residue(s) required for the propagation of feature annotation.</text>
</comment>
<proteinExistence type="inferred from homology"/>
<evidence type="ECO:0000256" key="8">
    <source>
        <dbReference type="ARBA" id="ARBA00022840"/>
    </source>
</evidence>
<comment type="activity regulation">
    <text evidence="12">Activated by a monovalent cation that binds near, but not in, the active site. The most likely occupant of the site in vivo is potassium. Ion binding induces a conformational change that may alter substrate affinity.</text>
</comment>
<dbReference type="PRINTS" id="PR00990">
    <property type="entry name" value="RIBOKINASE"/>
</dbReference>
<evidence type="ECO:0000256" key="3">
    <source>
        <dbReference type="ARBA" id="ARBA00016943"/>
    </source>
</evidence>
<evidence type="ECO:0000313" key="14">
    <source>
        <dbReference type="EMBL" id="RHW35069.1"/>
    </source>
</evidence>
<feature type="binding site" evidence="12">
    <location>
        <begin position="209"/>
        <end position="214"/>
    </location>
    <ligand>
        <name>ATP</name>
        <dbReference type="ChEBI" id="CHEBI:30616"/>
    </ligand>
</feature>
<keyword evidence="5 12" id="KW-0479">Metal-binding</keyword>
<keyword evidence="7 12" id="KW-0418">Kinase</keyword>
<dbReference type="InterPro" id="IPR029056">
    <property type="entry name" value="Ribokinase-like"/>
</dbReference>
<reference evidence="14 15" key="1">
    <citation type="journal article" date="2007" name="Int. J. Syst. Evol. Microbiol.">
        <title>Oceanobacillus profundus sp. nov., isolated from a deep-sea sediment core.</title>
        <authorList>
            <person name="Kim Y.G."/>
            <person name="Choi D.H."/>
            <person name="Hyun S."/>
            <person name="Cho B.C."/>
        </authorList>
    </citation>
    <scope>NUCLEOTIDE SEQUENCE [LARGE SCALE GENOMIC DNA]</scope>
    <source>
        <strain evidence="14 15">DSM 18246</strain>
    </source>
</reference>
<feature type="binding site" evidence="12">
    <location>
        <begin position="241"/>
        <end position="242"/>
    </location>
    <ligand>
        <name>ATP</name>
        <dbReference type="ChEBI" id="CHEBI:30616"/>
    </ligand>
</feature>
<evidence type="ECO:0000256" key="2">
    <source>
        <dbReference type="ARBA" id="ARBA00012035"/>
    </source>
</evidence>
<dbReference type="GO" id="GO:0019303">
    <property type="term" value="P:D-ribose catabolic process"/>
    <property type="evidence" value="ECO:0007669"/>
    <property type="project" value="UniProtKB-UniRule"/>
</dbReference>
<keyword evidence="9 12" id="KW-0460">Magnesium</keyword>
<evidence type="ECO:0000256" key="7">
    <source>
        <dbReference type="ARBA" id="ARBA00022777"/>
    </source>
</evidence>
<comment type="caution">
    <text evidence="14">The sequence shown here is derived from an EMBL/GenBank/DDBJ whole genome shotgun (WGS) entry which is preliminary data.</text>
</comment>
<dbReference type="Pfam" id="PF00294">
    <property type="entry name" value="PfkB"/>
    <property type="match status" value="1"/>
</dbReference>
<dbReference type="GO" id="GO:0004747">
    <property type="term" value="F:ribokinase activity"/>
    <property type="evidence" value="ECO:0007669"/>
    <property type="project" value="UniProtKB-UniRule"/>
</dbReference>
<feature type="binding site" evidence="12">
    <location>
        <position position="272"/>
    </location>
    <ligand>
        <name>K(+)</name>
        <dbReference type="ChEBI" id="CHEBI:29103"/>
    </ligand>
</feature>
<comment type="catalytic activity">
    <reaction evidence="12">
        <text>D-ribose + ATP = D-ribose 5-phosphate + ADP + H(+)</text>
        <dbReference type="Rhea" id="RHEA:13697"/>
        <dbReference type="ChEBI" id="CHEBI:15378"/>
        <dbReference type="ChEBI" id="CHEBI:30616"/>
        <dbReference type="ChEBI" id="CHEBI:47013"/>
        <dbReference type="ChEBI" id="CHEBI:78346"/>
        <dbReference type="ChEBI" id="CHEBI:456216"/>
        <dbReference type="EC" id="2.7.1.15"/>
    </reaction>
</comment>
<dbReference type="PANTHER" id="PTHR10584">
    <property type="entry name" value="SUGAR KINASE"/>
    <property type="match status" value="1"/>
</dbReference>
<evidence type="ECO:0000256" key="6">
    <source>
        <dbReference type="ARBA" id="ARBA00022741"/>
    </source>
</evidence>
<name>A0A417YMY7_9BACI</name>
<dbReference type="PROSITE" id="PS00584">
    <property type="entry name" value="PFKB_KINASES_2"/>
    <property type="match status" value="1"/>
</dbReference>
<evidence type="ECO:0000256" key="9">
    <source>
        <dbReference type="ARBA" id="ARBA00022842"/>
    </source>
</evidence>
<dbReference type="CDD" id="cd01174">
    <property type="entry name" value="ribokinase"/>
    <property type="match status" value="1"/>
</dbReference>
<dbReference type="GO" id="GO:0046872">
    <property type="term" value="F:metal ion binding"/>
    <property type="evidence" value="ECO:0007669"/>
    <property type="project" value="UniProtKB-KW"/>
</dbReference>
<keyword evidence="15" id="KW-1185">Reference proteome</keyword>
<evidence type="ECO:0000256" key="10">
    <source>
        <dbReference type="ARBA" id="ARBA00022958"/>
    </source>
</evidence>
<evidence type="ECO:0000256" key="12">
    <source>
        <dbReference type="HAMAP-Rule" id="MF_01987"/>
    </source>
</evidence>
<feature type="binding site" evidence="12">
    <location>
        <position position="277"/>
    </location>
    <ligand>
        <name>K(+)</name>
        <dbReference type="ChEBI" id="CHEBI:29103"/>
    </ligand>
</feature>
<feature type="active site" description="Proton acceptor" evidence="12">
    <location>
        <position position="242"/>
    </location>
</feature>
<evidence type="ECO:0000256" key="11">
    <source>
        <dbReference type="ARBA" id="ARBA00023277"/>
    </source>
</evidence>
<feature type="binding site" evidence="12">
    <location>
        <begin position="14"/>
        <end position="16"/>
    </location>
    <ligand>
        <name>substrate</name>
    </ligand>
</feature>
<dbReference type="RefSeq" id="WP_095310272.1">
    <property type="nucleotide sequence ID" value="NZ_JAMAWL010000004.1"/>
</dbReference>
<evidence type="ECO:0000259" key="13">
    <source>
        <dbReference type="Pfam" id="PF00294"/>
    </source>
</evidence>
<accession>A0A417YMY7</accession>
<comment type="subcellular location">
    <subcellularLocation>
        <location evidence="12">Cytoplasm</location>
    </subcellularLocation>
</comment>
<keyword evidence="8 12" id="KW-0067">ATP-binding</keyword>
<dbReference type="UniPathway" id="UPA00916">
    <property type="reaction ID" value="UER00889"/>
</dbReference>
<dbReference type="EC" id="2.7.1.15" evidence="2 12"/>
<keyword evidence="12" id="KW-0963">Cytoplasm</keyword>
<sequence length="303" mass="32658">MNSHPRVCVIGSINMDLVTTTKKIPKKGETVLGERFETFPGGKGANQAVTSARLGADVSMIGAVGNDTFGKALLEHFKSEGISQKGISIVPDISTGVAAITVSENDNRIIVSPGANSKVNPKILDEAQDVIIASDIILLQLEIPMETVQYTVEFAYKHKIPVILNPAPFQFIPEDILEKVTYLTPNEVESVSLSEMPLTESIKEKMIITKGEHGVEFISKSGEPKTIPGFKVNVKDTTGAGDTFNGALATELARTGDLDQSILFANAAAALSVERFGAQGGIPDRKEIITFIEKAKTRRNEYE</sequence>
<dbReference type="InterPro" id="IPR011611">
    <property type="entry name" value="PfkB_dom"/>
</dbReference>
<dbReference type="SUPFAM" id="SSF53613">
    <property type="entry name" value="Ribokinase-like"/>
    <property type="match status" value="1"/>
</dbReference>
<comment type="function">
    <text evidence="12">Catalyzes the phosphorylation of ribose at O-5 in a reaction requiring ATP and magnesium. The resulting D-ribose-5-phosphate can then be used either for sythesis of nucleotides, histidine, and tryptophan, or as a component of the pentose phosphate pathway.</text>
</comment>
<gene>
    <name evidence="12 14" type="primary">rbsK</name>
    <name evidence="14" type="ORF">D1B32_00145</name>
</gene>
<feature type="binding site" evidence="12">
    <location>
        <begin position="42"/>
        <end position="46"/>
    </location>
    <ligand>
        <name>substrate</name>
    </ligand>
</feature>
<keyword evidence="6 12" id="KW-0547">Nucleotide-binding</keyword>
<dbReference type="Gene3D" id="3.40.1190.20">
    <property type="match status" value="1"/>
</dbReference>
<dbReference type="PANTHER" id="PTHR10584:SF166">
    <property type="entry name" value="RIBOKINASE"/>
    <property type="match status" value="1"/>
</dbReference>
<feature type="domain" description="Carbohydrate kinase PfkB" evidence="13">
    <location>
        <begin position="6"/>
        <end position="284"/>
    </location>
</feature>
<keyword evidence="4 12" id="KW-0808">Transferase</keyword>
<comment type="cofactor">
    <cofactor evidence="12">
        <name>Mg(2+)</name>
        <dbReference type="ChEBI" id="CHEBI:18420"/>
    </cofactor>
    <text evidence="12">Requires a divalent cation, most likely magnesium in vivo, as an electrophilic catalyst to aid phosphoryl group transfer. It is the chelate of the metal and the nucleotide that is the actual substrate.</text>
</comment>
<evidence type="ECO:0000256" key="5">
    <source>
        <dbReference type="ARBA" id="ARBA00022723"/>
    </source>
</evidence>
<comment type="similarity">
    <text evidence="12">Belongs to the carbohydrate kinase PfkB family. Ribokinase subfamily.</text>
</comment>
<feature type="binding site" evidence="12">
    <location>
        <position position="238"/>
    </location>
    <ligand>
        <name>K(+)</name>
        <dbReference type="ChEBI" id="CHEBI:29103"/>
    </ligand>
</feature>
<evidence type="ECO:0000256" key="4">
    <source>
        <dbReference type="ARBA" id="ARBA00022679"/>
    </source>
</evidence>
<dbReference type="AlphaFoldDB" id="A0A417YMY7"/>
<feature type="binding site" evidence="12">
    <location>
        <position position="186"/>
    </location>
    <ligand>
        <name>ATP</name>
        <dbReference type="ChEBI" id="CHEBI:30616"/>
    </ligand>
</feature>
<organism evidence="14 15">
    <name type="scientific">Oceanobacillus profundus</name>
    <dbReference type="NCBI Taxonomy" id="372463"/>
    <lineage>
        <taxon>Bacteria</taxon>
        <taxon>Bacillati</taxon>
        <taxon>Bacillota</taxon>
        <taxon>Bacilli</taxon>
        <taxon>Bacillales</taxon>
        <taxon>Bacillaceae</taxon>
        <taxon>Oceanobacillus</taxon>
    </lineage>
</organism>
<keyword evidence="10 12" id="KW-0630">Potassium</keyword>
<dbReference type="HAMAP" id="MF_01987">
    <property type="entry name" value="Ribokinase"/>
    <property type="match status" value="1"/>
</dbReference>
<dbReference type="GO" id="GO:0005524">
    <property type="term" value="F:ATP binding"/>
    <property type="evidence" value="ECO:0007669"/>
    <property type="project" value="UniProtKB-UniRule"/>
</dbReference>
<comment type="pathway">
    <text evidence="12">Carbohydrate metabolism; D-ribose degradation; D-ribose 5-phosphate from beta-D-ribopyranose: step 2/2.</text>
</comment>
<evidence type="ECO:0000256" key="1">
    <source>
        <dbReference type="ARBA" id="ARBA00005380"/>
    </source>
</evidence>
<dbReference type="Proteomes" id="UP000285456">
    <property type="component" value="Unassembled WGS sequence"/>
</dbReference>
<evidence type="ECO:0000313" key="15">
    <source>
        <dbReference type="Proteomes" id="UP000285456"/>
    </source>
</evidence>
<keyword evidence="11 12" id="KW-0119">Carbohydrate metabolism</keyword>
<protein>
    <recommendedName>
        <fullName evidence="3 12">Ribokinase</fullName>
        <shortName evidence="12">RK</shortName>
        <ecNumber evidence="2 12">2.7.1.15</ecNumber>
    </recommendedName>
</protein>
<feature type="binding site" evidence="12">
    <location>
        <position position="236"/>
    </location>
    <ligand>
        <name>K(+)</name>
        <dbReference type="ChEBI" id="CHEBI:29103"/>
    </ligand>
</feature>
<dbReference type="EMBL" id="QWEH01000001">
    <property type="protein sequence ID" value="RHW35069.1"/>
    <property type="molecule type" value="Genomic_DNA"/>
</dbReference>
<feature type="binding site" evidence="12">
    <location>
        <position position="142"/>
    </location>
    <ligand>
        <name>substrate</name>
    </ligand>
</feature>
<dbReference type="NCBIfam" id="TIGR02152">
    <property type="entry name" value="D_ribokin_bact"/>
    <property type="match status" value="1"/>
</dbReference>
<feature type="binding site" evidence="12">
    <location>
        <position position="242"/>
    </location>
    <ligand>
        <name>substrate</name>
    </ligand>
</feature>
<dbReference type="PROSITE" id="PS00583">
    <property type="entry name" value="PFKB_KINASES_1"/>
    <property type="match status" value="1"/>
</dbReference>
<dbReference type="InterPro" id="IPR011877">
    <property type="entry name" value="Ribokinase"/>
</dbReference>
<dbReference type="OrthoDB" id="9775849at2"/>
<comment type="subunit">
    <text evidence="12">Homodimer.</text>
</comment>
<comment type="similarity">
    <text evidence="1">Belongs to the carbohydrate kinase pfkB family.</text>
</comment>
<feature type="binding site" evidence="12">
    <location>
        <position position="275"/>
    </location>
    <ligand>
        <name>K(+)</name>
        <dbReference type="ChEBI" id="CHEBI:29103"/>
    </ligand>
</feature>
<dbReference type="GO" id="GO:0005829">
    <property type="term" value="C:cytosol"/>
    <property type="evidence" value="ECO:0007669"/>
    <property type="project" value="TreeGrafter"/>
</dbReference>